<dbReference type="InterPro" id="IPR001433">
    <property type="entry name" value="OxRdtase_FAD/NAD-bd"/>
</dbReference>
<dbReference type="Proteomes" id="UP001412067">
    <property type="component" value="Unassembled WGS sequence"/>
</dbReference>
<organism evidence="2 3">
    <name type="scientific">Platanthera guangdongensis</name>
    <dbReference type="NCBI Taxonomy" id="2320717"/>
    <lineage>
        <taxon>Eukaryota</taxon>
        <taxon>Viridiplantae</taxon>
        <taxon>Streptophyta</taxon>
        <taxon>Embryophyta</taxon>
        <taxon>Tracheophyta</taxon>
        <taxon>Spermatophyta</taxon>
        <taxon>Magnoliopsida</taxon>
        <taxon>Liliopsida</taxon>
        <taxon>Asparagales</taxon>
        <taxon>Orchidaceae</taxon>
        <taxon>Orchidoideae</taxon>
        <taxon>Orchideae</taxon>
        <taxon>Orchidinae</taxon>
        <taxon>Platanthera</taxon>
    </lineage>
</organism>
<dbReference type="SUPFAM" id="SSF63380">
    <property type="entry name" value="Riboflavin synthase domain-like"/>
    <property type="match status" value="1"/>
</dbReference>
<dbReference type="Gene3D" id="2.40.30.10">
    <property type="entry name" value="Translation factors"/>
    <property type="match status" value="1"/>
</dbReference>
<dbReference type="PANTHER" id="PTHR47215:SF1">
    <property type="entry name" value="F9L1.8 PROTEIN"/>
    <property type="match status" value="1"/>
</dbReference>
<dbReference type="SUPFAM" id="SSF52343">
    <property type="entry name" value="Ferredoxin reductase-like, C-terminal NADP-linked domain"/>
    <property type="match status" value="1"/>
</dbReference>
<dbReference type="PROSITE" id="PS51384">
    <property type="entry name" value="FAD_FR"/>
    <property type="match status" value="1"/>
</dbReference>
<evidence type="ECO:0000313" key="2">
    <source>
        <dbReference type="EMBL" id="KAK8939343.1"/>
    </source>
</evidence>
<name>A0ABR2LEV6_9ASPA</name>
<dbReference type="PANTHER" id="PTHR47215">
    <property type="match status" value="1"/>
</dbReference>
<gene>
    <name evidence="2" type="primary">pKIWI502</name>
    <name evidence="2" type="ORF">KSP40_PGU004228</name>
</gene>
<dbReference type="InterPro" id="IPR039261">
    <property type="entry name" value="FNR_nucleotide-bd"/>
</dbReference>
<sequence>MAPLTLSPASPPLLPLHASASLSPMSAILPLRRGLSYFAVAAASVRQDCATWTPAPLSRVLPASADSSLFHISIDVSDSPDLASAHTAAGQYLQLRLPSAADAKPTFLAIASPPSLAASRGEFEFLVKKVAGSTAELLCYLKSGDLIELSAVMGRGFAIDRISSPESAPHSVLIFATGSGISPIRSLIESDFRSNKWKDVRLYYGARNLQRMAYQDRFKSWEFSGVKIIPVLSRPDDSWKGEKGYVQAIFSRAKQILDASSTAAVICGHKAMAEAYLYRSNGQMRFPGDRTVHMNFMEVTSVLVADGVPQDKILKNF</sequence>
<dbReference type="Pfam" id="PF00175">
    <property type="entry name" value="NAD_binding_1"/>
    <property type="match status" value="1"/>
</dbReference>
<evidence type="ECO:0000259" key="1">
    <source>
        <dbReference type="PROSITE" id="PS51384"/>
    </source>
</evidence>
<proteinExistence type="predicted"/>
<comment type="caution">
    <text evidence="2">The sequence shown here is derived from an EMBL/GenBank/DDBJ whole genome shotgun (WGS) entry which is preliminary data.</text>
</comment>
<dbReference type="CDD" id="cd00322">
    <property type="entry name" value="FNR_like"/>
    <property type="match status" value="1"/>
</dbReference>
<dbReference type="InterPro" id="IPR017927">
    <property type="entry name" value="FAD-bd_FR_type"/>
</dbReference>
<keyword evidence="3" id="KW-1185">Reference proteome</keyword>
<dbReference type="EMBL" id="JBBWWR010000020">
    <property type="protein sequence ID" value="KAK8939343.1"/>
    <property type="molecule type" value="Genomic_DNA"/>
</dbReference>
<feature type="domain" description="FAD-binding FR-type" evidence="1">
    <location>
        <begin position="50"/>
        <end position="159"/>
    </location>
</feature>
<evidence type="ECO:0000313" key="3">
    <source>
        <dbReference type="Proteomes" id="UP001412067"/>
    </source>
</evidence>
<dbReference type="Gene3D" id="3.40.50.80">
    <property type="entry name" value="Nucleotide-binding domain of ferredoxin-NADP reductase (FNR) module"/>
    <property type="match status" value="1"/>
</dbReference>
<dbReference type="InterPro" id="IPR017938">
    <property type="entry name" value="Riboflavin_synthase-like_b-brl"/>
</dbReference>
<reference evidence="2 3" key="1">
    <citation type="journal article" date="2022" name="Nat. Plants">
        <title>Genomes of leafy and leafless Platanthera orchids illuminate the evolution of mycoheterotrophy.</title>
        <authorList>
            <person name="Li M.H."/>
            <person name="Liu K.W."/>
            <person name="Li Z."/>
            <person name="Lu H.C."/>
            <person name="Ye Q.L."/>
            <person name="Zhang D."/>
            <person name="Wang J.Y."/>
            <person name="Li Y.F."/>
            <person name="Zhong Z.M."/>
            <person name="Liu X."/>
            <person name="Yu X."/>
            <person name="Liu D.K."/>
            <person name="Tu X.D."/>
            <person name="Liu B."/>
            <person name="Hao Y."/>
            <person name="Liao X.Y."/>
            <person name="Jiang Y.T."/>
            <person name="Sun W.H."/>
            <person name="Chen J."/>
            <person name="Chen Y.Q."/>
            <person name="Ai Y."/>
            <person name="Zhai J.W."/>
            <person name="Wu S.S."/>
            <person name="Zhou Z."/>
            <person name="Hsiao Y.Y."/>
            <person name="Wu W.L."/>
            <person name="Chen Y.Y."/>
            <person name="Lin Y.F."/>
            <person name="Hsu J.L."/>
            <person name="Li C.Y."/>
            <person name="Wang Z.W."/>
            <person name="Zhao X."/>
            <person name="Zhong W.Y."/>
            <person name="Ma X.K."/>
            <person name="Ma L."/>
            <person name="Huang J."/>
            <person name="Chen G.Z."/>
            <person name="Huang M.Z."/>
            <person name="Huang L."/>
            <person name="Peng D.H."/>
            <person name="Luo Y.B."/>
            <person name="Zou S.Q."/>
            <person name="Chen S.P."/>
            <person name="Lan S."/>
            <person name="Tsai W.C."/>
            <person name="Van de Peer Y."/>
            <person name="Liu Z.J."/>
        </authorList>
    </citation>
    <scope>NUCLEOTIDE SEQUENCE [LARGE SCALE GENOMIC DNA]</scope>
    <source>
        <strain evidence="2">Lor288</strain>
    </source>
</reference>
<accession>A0ABR2LEV6</accession>
<protein>
    <submittedName>
        <fullName evidence="2">Fruit protein pKIWI502</fullName>
    </submittedName>
</protein>